<proteinExistence type="predicted"/>
<evidence type="ECO:0000313" key="1">
    <source>
        <dbReference type="EMBL" id="CAB4175281.1"/>
    </source>
</evidence>
<reference evidence="1" key="1">
    <citation type="submission" date="2020-05" db="EMBL/GenBank/DDBJ databases">
        <authorList>
            <person name="Chiriac C."/>
            <person name="Salcher M."/>
            <person name="Ghai R."/>
            <person name="Kavagutti S V."/>
        </authorList>
    </citation>
    <scope>NUCLEOTIDE SEQUENCE</scope>
</reference>
<accession>A0A6J5Q153</accession>
<gene>
    <name evidence="1" type="ORF">UFOVP972_136</name>
</gene>
<name>A0A6J5Q153_9CAUD</name>
<protein>
    <submittedName>
        <fullName evidence="1">Uncharacterized protein</fullName>
    </submittedName>
</protein>
<dbReference type="EMBL" id="LR796923">
    <property type="protein sequence ID" value="CAB4175281.1"/>
    <property type="molecule type" value="Genomic_DNA"/>
</dbReference>
<sequence>MKNIHLLPTDKPSRLGYLTKKGKEVYKDLRLFDRLMPNILDSENQHLYITSDEEIKEGVNQWYLDKFLNKPRNSSGSQYGEKQDVIILTTDQDLIKDGVQAIDDNFLEWFVENPSCEEVEIVYDYFQINQDNPVTRGSTALVQQYKIIIPKEEHKQETLKEAAERYENKDQHKRSKLDFIEGAKWQHARMYSEEDLREAYFSAIKSTGEGWNGEYTGGNNPNIEEVFGVEFETWKEQFKKKQV</sequence>
<organism evidence="1">
    <name type="scientific">uncultured Caudovirales phage</name>
    <dbReference type="NCBI Taxonomy" id="2100421"/>
    <lineage>
        <taxon>Viruses</taxon>
        <taxon>Duplodnaviria</taxon>
        <taxon>Heunggongvirae</taxon>
        <taxon>Uroviricota</taxon>
        <taxon>Caudoviricetes</taxon>
        <taxon>Peduoviridae</taxon>
        <taxon>Maltschvirus</taxon>
        <taxon>Maltschvirus maltsch</taxon>
    </lineage>
</organism>